<dbReference type="EMBL" id="CM001403">
    <property type="protein sequence ID" value="EHQ24902.1"/>
    <property type="molecule type" value="Genomic_DNA"/>
</dbReference>
<dbReference type="Proteomes" id="UP000002774">
    <property type="component" value="Chromosome"/>
</dbReference>
<dbReference type="OrthoDB" id="993981at2"/>
<dbReference type="SUPFAM" id="SSF48452">
    <property type="entry name" value="TPR-like"/>
    <property type="match status" value="1"/>
</dbReference>
<evidence type="ECO:0000259" key="6">
    <source>
        <dbReference type="Pfam" id="PF07980"/>
    </source>
</evidence>
<feature type="domain" description="RagB/SusD" evidence="6">
    <location>
        <begin position="324"/>
        <end position="427"/>
    </location>
</feature>
<reference evidence="8" key="1">
    <citation type="submission" date="2011-09" db="EMBL/GenBank/DDBJ databases">
        <title>The permanent draft genome of Mucilaginibacter paludis DSM 18603.</title>
        <authorList>
            <consortium name="US DOE Joint Genome Institute (JGI-PGF)"/>
            <person name="Lucas S."/>
            <person name="Han J."/>
            <person name="Lapidus A."/>
            <person name="Bruce D."/>
            <person name="Goodwin L."/>
            <person name="Pitluck S."/>
            <person name="Peters L."/>
            <person name="Kyrpides N."/>
            <person name="Mavromatis K."/>
            <person name="Ivanova N."/>
            <person name="Mikhailova N."/>
            <person name="Held B."/>
            <person name="Detter J.C."/>
            <person name="Tapia R."/>
            <person name="Han C."/>
            <person name="Land M."/>
            <person name="Hauser L."/>
            <person name="Markowitz V."/>
            <person name="Cheng J.-F."/>
            <person name="Hugenholtz P."/>
            <person name="Woyke T."/>
            <person name="Wu D."/>
            <person name="Tindall B."/>
            <person name="Brambilla E."/>
            <person name="Klenk H.-P."/>
            <person name="Eisen J.A."/>
        </authorList>
    </citation>
    <scope>NUCLEOTIDE SEQUENCE [LARGE SCALE GENOMIC DNA]</scope>
    <source>
        <strain evidence="8">DSM 18603</strain>
    </source>
</reference>
<evidence type="ECO:0000259" key="7">
    <source>
        <dbReference type="Pfam" id="PF14322"/>
    </source>
</evidence>
<dbReference type="CDD" id="cd08977">
    <property type="entry name" value="SusD"/>
    <property type="match status" value="1"/>
</dbReference>
<comment type="similarity">
    <text evidence="2">Belongs to the SusD family.</text>
</comment>
<protein>
    <submittedName>
        <fullName evidence="8">RagB/SusD domain-containing protein</fullName>
    </submittedName>
</protein>
<dbReference type="Pfam" id="PF07980">
    <property type="entry name" value="SusD_RagB"/>
    <property type="match status" value="1"/>
</dbReference>
<gene>
    <name evidence="8" type="ORF">Mucpa_0721</name>
</gene>
<evidence type="ECO:0000256" key="5">
    <source>
        <dbReference type="ARBA" id="ARBA00023237"/>
    </source>
</evidence>
<dbReference type="eggNOG" id="COG0702">
    <property type="taxonomic scope" value="Bacteria"/>
</dbReference>
<dbReference type="RefSeq" id="WP_008504501.1">
    <property type="nucleotide sequence ID" value="NZ_CM001403.1"/>
</dbReference>
<keyword evidence="5" id="KW-0998">Cell outer membrane</keyword>
<dbReference type="GO" id="GO:0009279">
    <property type="term" value="C:cell outer membrane"/>
    <property type="evidence" value="ECO:0007669"/>
    <property type="project" value="UniProtKB-SubCell"/>
</dbReference>
<dbReference type="InterPro" id="IPR012944">
    <property type="entry name" value="SusD_RagB_dom"/>
</dbReference>
<evidence type="ECO:0000313" key="8">
    <source>
        <dbReference type="EMBL" id="EHQ24902.1"/>
    </source>
</evidence>
<dbReference type="AlphaFoldDB" id="H1Y883"/>
<name>H1Y883_9SPHI</name>
<sequence>MKKYILTLVLLTTLLGGCTKSFIDLKPQSNVAVADFYQTKTDFLTAINGTYASLQSNAIYGNDYLTLTENRADNVVDNFPSTNGGLKYNIDQFLEGTTNTVPGNAWQAFYNTIYDSNVILNRIGDVSFDDATKKRIIGEASFIRALCYFNLVRLFGKLPLVTTEITAADAKVLTRSDVSVVYNQIEADLKSAALNLPVSYTGADIGRATSGAAKAMLGKVYLTEKKYPQAASILNDVITGNAYQLLSNYSDVFSTSNKNNAEIIFAVKFLKGGVGQGHPLWIQANGGIDSVVAPNLKKAYPVGDKRLSLVYSGKPSGTSIICAVKFFDAIGTGNDAGNDFIVIRYADVLLMYAEALNEVAYDATGSNGALSNLNKVRLRAKIPAYTLTDLPDQTTFRNAIYKERNLELALEGDRWFDLIRTGNAITAMAAVGIKIQPYQLLYAVPQSEISVINNPAIFPQNPGY</sequence>
<keyword evidence="9" id="KW-1185">Reference proteome</keyword>
<evidence type="ECO:0000313" key="9">
    <source>
        <dbReference type="Proteomes" id="UP000002774"/>
    </source>
</evidence>
<accession>H1Y883</accession>
<comment type="subcellular location">
    <subcellularLocation>
        <location evidence="1">Cell outer membrane</location>
    </subcellularLocation>
</comment>
<dbReference type="PROSITE" id="PS51257">
    <property type="entry name" value="PROKAR_LIPOPROTEIN"/>
    <property type="match status" value="1"/>
</dbReference>
<feature type="domain" description="SusD-like N-terminal" evidence="7">
    <location>
        <begin position="22"/>
        <end position="222"/>
    </location>
</feature>
<dbReference type="InterPro" id="IPR033985">
    <property type="entry name" value="SusD-like_N"/>
</dbReference>
<evidence type="ECO:0000256" key="1">
    <source>
        <dbReference type="ARBA" id="ARBA00004442"/>
    </source>
</evidence>
<organism evidence="8 9">
    <name type="scientific">Mucilaginibacter paludis DSM 18603</name>
    <dbReference type="NCBI Taxonomy" id="714943"/>
    <lineage>
        <taxon>Bacteria</taxon>
        <taxon>Pseudomonadati</taxon>
        <taxon>Bacteroidota</taxon>
        <taxon>Sphingobacteriia</taxon>
        <taxon>Sphingobacteriales</taxon>
        <taxon>Sphingobacteriaceae</taxon>
        <taxon>Mucilaginibacter</taxon>
    </lineage>
</organism>
<evidence type="ECO:0000256" key="3">
    <source>
        <dbReference type="ARBA" id="ARBA00022729"/>
    </source>
</evidence>
<evidence type="ECO:0000256" key="4">
    <source>
        <dbReference type="ARBA" id="ARBA00023136"/>
    </source>
</evidence>
<dbReference type="STRING" id="714943.Mucpa_0721"/>
<proteinExistence type="inferred from homology"/>
<dbReference type="Gene3D" id="1.25.40.390">
    <property type="match status" value="1"/>
</dbReference>
<evidence type="ECO:0000256" key="2">
    <source>
        <dbReference type="ARBA" id="ARBA00006275"/>
    </source>
</evidence>
<dbReference type="InterPro" id="IPR011990">
    <property type="entry name" value="TPR-like_helical_dom_sf"/>
</dbReference>
<keyword evidence="4" id="KW-0472">Membrane</keyword>
<dbReference type="Pfam" id="PF14322">
    <property type="entry name" value="SusD-like_3"/>
    <property type="match status" value="1"/>
</dbReference>
<keyword evidence="3" id="KW-0732">Signal</keyword>
<dbReference type="HOGENOM" id="CLU_015553_1_3_10"/>